<evidence type="ECO:0000313" key="2">
    <source>
        <dbReference type="Proteomes" id="UP000283678"/>
    </source>
</evidence>
<name>A0A1Y3ZLU7_9BACT</name>
<accession>A0A1Y3ZLU7</accession>
<evidence type="ECO:0000313" key="1">
    <source>
        <dbReference type="EMBL" id="RGV74275.1"/>
    </source>
</evidence>
<protein>
    <submittedName>
        <fullName evidence="1">Uncharacterized protein</fullName>
    </submittedName>
</protein>
<dbReference type="AlphaFoldDB" id="A0A1Y3ZLU7"/>
<dbReference type="RefSeq" id="WP_007838462.1">
    <property type="nucleotide sequence ID" value="NZ_JADCKJ010000004.1"/>
</dbReference>
<comment type="caution">
    <text evidence="1">The sequence shown here is derived from an EMBL/GenBank/DDBJ whole genome shotgun (WGS) entry which is preliminary data.</text>
</comment>
<gene>
    <name evidence="1" type="ORF">DWW04_14595</name>
</gene>
<dbReference type="EMBL" id="QRZL01000015">
    <property type="protein sequence ID" value="RGV74275.1"/>
    <property type="molecule type" value="Genomic_DNA"/>
</dbReference>
<sequence>MQKAEKIVFLYAYVWYSTRVVRQSHPGEIAVPPRWDWSFTRVEHQMKVAVTADGDSCYNLS</sequence>
<reference evidence="1 2" key="1">
    <citation type="submission" date="2018-08" db="EMBL/GenBank/DDBJ databases">
        <title>A genome reference for cultivated species of the human gut microbiota.</title>
        <authorList>
            <person name="Zou Y."/>
            <person name="Xue W."/>
            <person name="Luo G."/>
        </authorList>
    </citation>
    <scope>NUCLEOTIDE SEQUENCE [LARGE SCALE GENOMIC DNA]</scope>
    <source>
        <strain evidence="1 2">AF14-1AC</strain>
    </source>
</reference>
<dbReference type="Proteomes" id="UP000283678">
    <property type="component" value="Unassembled WGS sequence"/>
</dbReference>
<organism evidence="1 2">
    <name type="scientific">Phocaeicola dorei</name>
    <dbReference type="NCBI Taxonomy" id="357276"/>
    <lineage>
        <taxon>Bacteria</taxon>
        <taxon>Pseudomonadati</taxon>
        <taxon>Bacteroidota</taxon>
        <taxon>Bacteroidia</taxon>
        <taxon>Bacteroidales</taxon>
        <taxon>Bacteroidaceae</taxon>
        <taxon>Phocaeicola</taxon>
    </lineage>
</organism>
<proteinExistence type="predicted"/>